<evidence type="ECO:0000256" key="6">
    <source>
        <dbReference type="ARBA" id="ARBA00022692"/>
    </source>
</evidence>
<evidence type="ECO:0000256" key="8">
    <source>
        <dbReference type="ARBA" id="ARBA00023004"/>
    </source>
</evidence>
<dbReference type="SMART" id="SM00965">
    <property type="entry name" value="STN"/>
    <property type="match status" value="1"/>
</dbReference>
<dbReference type="Gene3D" id="2.40.170.20">
    <property type="entry name" value="TonB-dependent receptor, beta-barrel domain"/>
    <property type="match status" value="1"/>
</dbReference>
<dbReference type="InterPro" id="IPR011662">
    <property type="entry name" value="Secretin/TonB_short_N"/>
</dbReference>
<dbReference type="GO" id="GO:0009279">
    <property type="term" value="C:cell outer membrane"/>
    <property type="evidence" value="ECO:0007669"/>
    <property type="project" value="UniProtKB-SubCell"/>
</dbReference>
<feature type="chain" id="PRO_5028799571" evidence="18">
    <location>
        <begin position="44"/>
        <end position="836"/>
    </location>
</feature>
<accession>A0A6S7DLJ8</accession>
<organism evidence="20 21">
    <name type="scientific">Achromobacter dolens</name>
    <dbReference type="NCBI Taxonomy" id="1287738"/>
    <lineage>
        <taxon>Bacteria</taxon>
        <taxon>Pseudomonadati</taxon>
        <taxon>Pseudomonadota</taxon>
        <taxon>Betaproteobacteria</taxon>
        <taxon>Burkholderiales</taxon>
        <taxon>Alcaligenaceae</taxon>
        <taxon>Achromobacter</taxon>
    </lineage>
</organism>
<evidence type="ECO:0000256" key="16">
    <source>
        <dbReference type="RuleBase" id="RU003357"/>
    </source>
</evidence>
<protein>
    <submittedName>
        <fullName evidence="20">Fe(3+)-pyochelin receptor</fullName>
    </submittedName>
</protein>
<evidence type="ECO:0000256" key="10">
    <source>
        <dbReference type="ARBA" id="ARBA00023077"/>
    </source>
</evidence>
<keyword evidence="10 16" id="KW-0798">TonB box</keyword>
<evidence type="ECO:0000256" key="13">
    <source>
        <dbReference type="ARBA" id="ARBA00023237"/>
    </source>
</evidence>
<keyword evidence="9" id="KW-0406">Ion transport</keyword>
<evidence type="ECO:0000256" key="9">
    <source>
        <dbReference type="ARBA" id="ARBA00023065"/>
    </source>
</evidence>
<dbReference type="Pfam" id="PF00593">
    <property type="entry name" value="TonB_dep_Rec_b-barrel"/>
    <property type="match status" value="1"/>
</dbReference>
<dbReference type="FunFam" id="2.170.130.10:FF:000010">
    <property type="entry name" value="Ferripyoverdine receptor"/>
    <property type="match status" value="1"/>
</dbReference>
<evidence type="ECO:0000256" key="14">
    <source>
        <dbReference type="PROSITE-ProRule" id="PRU01360"/>
    </source>
</evidence>
<dbReference type="EMBL" id="CADIKW010000008">
    <property type="protein sequence ID" value="CAB3888096.1"/>
    <property type="molecule type" value="Genomic_DNA"/>
</dbReference>
<dbReference type="AlphaFoldDB" id="A0A6S7DLJ8"/>
<keyword evidence="11 14" id="KW-0472">Membrane</keyword>
<dbReference type="PANTHER" id="PTHR32552">
    <property type="entry name" value="FERRICHROME IRON RECEPTOR-RELATED"/>
    <property type="match status" value="1"/>
</dbReference>
<evidence type="ECO:0000313" key="21">
    <source>
        <dbReference type="Proteomes" id="UP000494272"/>
    </source>
</evidence>
<dbReference type="GO" id="GO:0038023">
    <property type="term" value="F:signaling receptor activity"/>
    <property type="evidence" value="ECO:0007669"/>
    <property type="project" value="InterPro"/>
</dbReference>
<dbReference type="Pfam" id="PF07660">
    <property type="entry name" value="STN"/>
    <property type="match status" value="1"/>
</dbReference>
<dbReference type="PANTHER" id="PTHR32552:SF74">
    <property type="entry name" value="HYDROXAMATE SIDEROPHORE RECEPTOR FHUE"/>
    <property type="match status" value="1"/>
</dbReference>
<dbReference type="Proteomes" id="UP000494272">
    <property type="component" value="Unassembled WGS sequence"/>
</dbReference>
<dbReference type="Gene3D" id="3.55.50.30">
    <property type="match status" value="1"/>
</dbReference>
<comment type="subcellular location">
    <subcellularLocation>
        <location evidence="1 14">Cell outer membrane</location>
        <topology evidence="1 14">Multi-pass membrane protein</topology>
    </subcellularLocation>
</comment>
<dbReference type="GO" id="GO:0015891">
    <property type="term" value="P:siderophore transport"/>
    <property type="evidence" value="ECO:0007669"/>
    <property type="project" value="InterPro"/>
</dbReference>
<keyword evidence="8" id="KW-0408">Iron</keyword>
<dbReference type="InterPro" id="IPR010917">
    <property type="entry name" value="TonB_rcpt_CS"/>
</dbReference>
<proteinExistence type="inferred from homology"/>
<evidence type="ECO:0000256" key="3">
    <source>
        <dbReference type="ARBA" id="ARBA00022448"/>
    </source>
</evidence>
<dbReference type="GO" id="GO:0015344">
    <property type="term" value="F:siderophore uptake transmembrane transporter activity"/>
    <property type="evidence" value="ECO:0007669"/>
    <property type="project" value="TreeGrafter"/>
</dbReference>
<dbReference type="InterPro" id="IPR037066">
    <property type="entry name" value="Plug_dom_sf"/>
</dbReference>
<evidence type="ECO:0000256" key="17">
    <source>
        <dbReference type="SAM" id="MobiDB-lite"/>
    </source>
</evidence>
<keyword evidence="4 14" id="KW-1134">Transmembrane beta strand</keyword>
<name>A0A6S7DLJ8_9BURK</name>
<dbReference type="SUPFAM" id="SSF56935">
    <property type="entry name" value="Porins"/>
    <property type="match status" value="1"/>
</dbReference>
<evidence type="ECO:0000256" key="11">
    <source>
        <dbReference type="ARBA" id="ARBA00023136"/>
    </source>
</evidence>
<dbReference type="PROSITE" id="PS01156">
    <property type="entry name" value="TONB_DEPENDENT_REC_2"/>
    <property type="match status" value="1"/>
</dbReference>
<evidence type="ECO:0000259" key="19">
    <source>
        <dbReference type="SMART" id="SM00965"/>
    </source>
</evidence>
<evidence type="ECO:0000256" key="1">
    <source>
        <dbReference type="ARBA" id="ARBA00004571"/>
    </source>
</evidence>
<dbReference type="InterPro" id="IPR012910">
    <property type="entry name" value="Plug_dom"/>
</dbReference>
<feature type="domain" description="Secretin/TonB short N-terminal" evidence="19">
    <location>
        <begin position="84"/>
        <end position="135"/>
    </location>
</feature>
<keyword evidence="13 14" id="KW-0998">Cell outer membrane</keyword>
<dbReference type="PROSITE" id="PS52016">
    <property type="entry name" value="TONB_DEPENDENT_REC_3"/>
    <property type="match status" value="1"/>
</dbReference>
<evidence type="ECO:0000256" key="18">
    <source>
        <dbReference type="SAM" id="SignalP"/>
    </source>
</evidence>
<reference evidence="20 21" key="1">
    <citation type="submission" date="2020-04" db="EMBL/GenBank/DDBJ databases">
        <authorList>
            <person name="De Canck E."/>
        </authorList>
    </citation>
    <scope>NUCLEOTIDE SEQUENCE [LARGE SCALE GENOMIC DNA]</scope>
    <source>
        <strain evidence="20 21">LMG 26841</strain>
    </source>
</reference>
<dbReference type="Pfam" id="PF07715">
    <property type="entry name" value="Plug"/>
    <property type="match status" value="1"/>
</dbReference>
<keyword evidence="3 14" id="KW-0813">Transport</keyword>
<evidence type="ECO:0000313" key="20">
    <source>
        <dbReference type="EMBL" id="CAB3888096.1"/>
    </source>
</evidence>
<feature type="region of interest" description="Disordered" evidence="17">
    <location>
        <begin position="1"/>
        <end position="20"/>
    </location>
</feature>
<dbReference type="RefSeq" id="WP_175167758.1">
    <property type="nucleotide sequence ID" value="NZ_CADIKW010000008.1"/>
</dbReference>
<dbReference type="CDD" id="cd01347">
    <property type="entry name" value="ligand_gated_channel"/>
    <property type="match status" value="1"/>
</dbReference>
<dbReference type="InterPro" id="IPR000531">
    <property type="entry name" value="Beta-barrel_TonB"/>
</dbReference>
<evidence type="ECO:0000256" key="12">
    <source>
        <dbReference type="ARBA" id="ARBA00023170"/>
    </source>
</evidence>
<keyword evidence="5" id="KW-0410">Iron transport</keyword>
<feature type="short sequence motif" description="TonB C-terminal box" evidence="15">
    <location>
        <begin position="819"/>
        <end position="836"/>
    </location>
</feature>
<keyword evidence="7 18" id="KW-0732">Signal</keyword>
<evidence type="ECO:0000256" key="5">
    <source>
        <dbReference type="ARBA" id="ARBA00022496"/>
    </source>
</evidence>
<comment type="similarity">
    <text evidence="2 14 16">Belongs to the TonB-dependent receptor family.</text>
</comment>
<dbReference type="NCBIfam" id="TIGR01783">
    <property type="entry name" value="TonB-siderophor"/>
    <property type="match status" value="1"/>
</dbReference>
<sequence>MATPQHPRASRRGPSAARRARPQPFLVSALTLALRALPATAGAALLTAGAQAQAQTAPVAEIAFTIAPGSLDVALGAFGRAAQINVAADPELTAGRDTAGLQGRYPIDQGLRQLLSGTGLMAVPAPAGGYLLRRLPVAQGDASVLEPVMVVGSHEVTTEGTGSYTSGATSIAKGAQSLRDIPQSISVVTRQRLDEQSLTSIYDALANTTGITLQQSPQAGKYVYSRGFRNTSYQYDGIPLDRSMYGRASNFGGGTAIYDRVEVLRGAAGLLQGGGEPGGAVNLVRKRALPEAGFSVIAKAGQWDHYGMQLDGGGPLNESGTLRGRAVVDYETRGSYVDYANNRDQTFYGTLEYDLTPDTRASVGFSSETSRGRPNMRGFPAYDDGSPLDVSRAYYMGADWNRRKSTTETFYFDLSHRFNDNWQGRVAAIHLRERHDMKFNSPIREAAVGTNISATAADITEADIGITGVDANLLGKIDAFGRTHELVLGANYARNDVNTDYGSINDYWVGNVYDYRPGSIPEPTKGQLYANFREHRDGRGLQYGVYGAARLQLADPLKLVLGGRVSWYDTIWDTRTTGSRYSENSTYGSRENGKFTPYAGLLYDLSPQWTAYASYTDIFKPQSEKSSSGRPLDPLLGTNYEIGLKGELLDGRINTAIALFRVDQKNRAQTDYRSSPDCDAGWYCSIAAGKVRSQGVDAEISGEILRGWNLFAGYTFNTTRYLEDETNQGKPLNSLTPKHMLRVWTTYKLAGAAHRWTLGGGVNAQTSSYDAGTIRVNSPGYAIWSAYARYQINNHWAASVNLNNLFDKTYYTSVGSNNGNFYGEPRNVMLTLRGDF</sequence>
<evidence type="ECO:0000256" key="15">
    <source>
        <dbReference type="PROSITE-ProRule" id="PRU10144"/>
    </source>
</evidence>
<dbReference type="GeneID" id="94357365"/>
<feature type="signal peptide" evidence="18">
    <location>
        <begin position="1"/>
        <end position="43"/>
    </location>
</feature>
<dbReference type="InterPro" id="IPR010105">
    <property type="entry name" value="TonB_sidphr_rcpt"/>
</dbReference>
<dbReference type="InterPro" id="IPR039426">
    <property type="entry name" value="TonB-dep_rcpt-like"/>
</dbReference>
<keyword evidence="6 14" id="KW-0812">Transmembrane</keyword>
<evidence type="ECO:0000256" key="4">
    <source>
        <dbReference type="ARBA" id="ARBA00022452"/>
    </source>
</evidence>
<keyword evidence="12 20" id="KW-0675">Receptor</keyword>
<gene>
    <name evidence="20" type="primary">fptA_4</name>
    <name evidence="20" type="ORF">LMG26841_03820</name>
</gene>
<keyword evidence="21" id="KW-1185">Reference proteome</keyword>
<dbReference type="InterPro" id="IPR036942">
    <property type="entry name" value="Beta-barrel_TonB_sf"/>
</dbReference>
<evidence type="ECO:0000256" key="2">
    <source>
        <dbReference type="ARBA" id="ARBA00009810"/>
    </source>
</evidence>
<dbReference type="Gene3D" id="2.170.130.10">
    <property type="entry name" value="TonB-dependent receptor, plug domain"/>
    <property type="match status" value="1"/>
</dbReference>
<evidence type="ECO:0000256" key="7">
    <source>
        <dbReference type="ARBA" id="ARBA00022729"/>
    </source>
</evidence>